<dbReference type="Proteomes" id="UP000326565">
    <property type="component" value="Unassembled WGS sequence"/>
</dbReference>
<feature type="domain" description="PPM-type phosphatase" evidence="2">
    <location>
        <begin position="596"/>
        <end position="873"/>
    </location>
</feature>
<feature type="compositionally biased region" description="Basic residues" evidence="1">
    <location>
        <begin position="1177"/>
        <end position="1188"/>
    </location>
</feature>
<dbReference type="OrthoDB" id="25675at2759"/>
<dbReference type="AlphaFoldDB" id="A0A5N5X2G4"/>
<dbReference type="InterPro" id="IPR006984">
    <property type="entry name" value="Fcf1/UTP23"/>
</dbReference>
<dbReference type="Pfam" id="PF04900">
    <property type="entry name" value="Fcf1"/>
    <property type="match status" value="1"/>
</dbReference>
<reference evidence="3 4" key="1">
    <citation type="submission" date="2019-04" db="EMBL/GenBank/DDBJ databases">
        <title>Friends and foes A comparative genomics study of 23 Aspergillus species from section Flavi.</title>
        <authorList>
            <consortium name="DOE Joint Genome Institute"/>
            <person name="Kjaerbolling I."/>
            <person name="Vesth T."/>
            <person name="Frisvad J.C."/>
            <person name="Nybo J.L."/>
            <person name="Theobald S."/>
            <person name="Kildgaard S."/>
            <person name="Isbrandt T."/>
            <person name="Kuo A."/>
            <person name="Sato A."/>
            <person name="Lyhne E.K."/>
            <person name="Kogle M.E."/>
            <person name="Wiebenga A."/>
            <person name="Kun R.S."/>
            <person name="Lubbers R.J."/>
            <person name="Makela M.R."/>
            <person name="Barry K."/>
            <person name="Chovatia M."/>
            <person name="Clum A."/>
            <person name="Daum C."/>
            <person name="Haridas S."/>
            <person name="He G."/>
            <person name="LaButti K."/>
            <person name="Lipzen A."/>
            <person name="Mondo S."/>
            <person name="Riley R."/>
            <person name="Salamov A."/>
            <person name="Simmons B.A."/>
            <person name="Magnuson J.K."/>
            <person name="Henrissat B."/>
            <person name="Mortensen U.H."/>
            <person name="Larsen T.O."/>
            <person name="Devries R.P."/>
            <person name="Grigoriev I.V."/>
            <person name="Machida M."/>
            <person name="Baker S.E."/>
            <person name="Andersen M.R."/>
        </authorList>
    </citation>
    <scope>NUCLEOTIDE SEQUENCE [LARGE SCALE GENOMIC DNA]</scope>
    <source>
        <strain evidence="3 4">CBS 151.66</strain>
    </source>
</reference>
<dbReference type="FunFam" id="3.60.40.10:FF:000118">
    <property type="entry name" value="Phosphatase 2C-like domain-containing protein"/>
    <property type="match status" value="1"/>
</dbReference>
<dbReference type="InterPro" id="IPR001932">
    <property type="entry name" value="PPM-type_phosphatase-like_dom"/>
</dbReference>
<dbReference type="InterPro" id="IPR057776">
    <property type="entry name" value="UTP23_sensor"/>
</dbReference>
<dbReference type="Gene3D" id="3.60.40.10">
    <property type="entry name" value="PPM-type phosphatase domain"/>
    <property type="match status" value="1"/>
</dbReference>
<dbReference type="GO" id="GO:0004722">
    <property type="term" value="F:protein serine/threonine phosphatase activity"/>
    <property type="evidence" value="ECO:0007669"/>
    <property type="project" value="TreeGrafter"/>
</dbReference>
<gene>
    <name evidence="3" type="ORF">BDV29DRAFT_191181</name>
</gene>
<dbReference type="Pfam" id="PF24779">
    <property type="entry name" value="UTP23_sensor"/>
    <property type="match status" value="1"/>
</dbReference>
<dbReference type="SUPFAM" id="SSF81606">
    <property type="entry name" value="PP2C-like"/>
    <property type="match status" value="1"/>
</dbReference>
<sequence>MKKHKYASRFLDSALNKIFPKRASRSKPDERDTFMSCESSATNEHADGFYMYGQSLMDEENRRREALRVRQSNSTDASYSSALMAPIQRPALPYTISSPEWNVFSETVKVLADLIDDDASDWLHSVLSVFARVYTVSKIVVMILMHYGIEVEDIPDSIPAHIRRMEELILSDSVSALIEAVESLFYSMYARLIMEIANVELCTYFKLELQRTSCTDRFTLPEPSHLLKIFVHCKETLESPIICHNINPDLIKVHQDEFIRRSMQRSIGTEFFLDDLLGYRRYIMGIVGDPSSEFCLMWNHDAVLYQVPTDELLTIQSEKYLAFVPRVVAVPSVATADLPFVNRNSVNPDVREYEIIHDHRQAALAKLESRSIGDVRRVDDQRRPSEYMKQRKCICRASCLCAWDCTADPERPCPCADRMMQILLAKRRKTPGTGDFGSRCDSLAKAVFECATYIRRDINDVEIGLELDRAFLLIGTGMVPKSVSTSASVLLSYSTPNLLSSSPARYPLWIANFRGPRTATRRYHRAAWPSYGITTPVPDRPPPYPSSRSKSPFYFQTGYALCAKRPSRPFPPPFLSPPSSSFSDPLTTHYHSQDKRLSVRGELIRGLNNGDDAVLVAENFLAVDDGVGAWATRPRGHAALWSRLLLHFWALEVEREIYSDAPLDPIEYLQRAYEETTRATATPSEWYGTTTSVAAILHWTCDDVGNTKPLLYVTNLGDCKIMVIRPSEEKVLFRTKEQWHWFDCPMQLGTNSVDTPRKDAVLSTVDLEEEDVVLAVSDGVLDNLWEHEIVTIVLDSIKKWNQGRYDTTDLEWAPPEILAEERMVFAARELLKSALAIAQDPFAESPFMERAIDEGLAIEGGKMDDISVVHSPVLPSPTTRNFSKNPRRNSPAKMRAKRSKKYRKLMHQYELAFGFREPYQVLVDSNFLQAVHTFKMDLIPYLERTLQGKVKPLLTKCSLAAIMANQPINPRTNNPVRPQQLPPPTILPLRHCSHNEDSTAIDETECLLSLLSPSTDVKRNKEHYTLATADPHTPKASSQTDANGKKRKRGGPDEAEIALRRARTLRSSARAIPGVPIVYVKRSVMILEPMSSVSEQLRDGYESGKFRAGLNEEAMAKRDGGVQKKKRVPKVKGPNPLSVKKPKKRADEATGAGKKRQAARAEGEGEERTDDGDPAPKAKRRRRHHNRGTKNDGDEAVGEGDAPAATAVEE</sequence>
<dbReference type="PANTHER" id="PTHR12320">
    <property type="entry name" value="PROTEIN PHOSPHATASE 2C"/>
    <property type="match status" value="1"/>
</dbReference>
<organism evidence="3 4">
    <name type="scientific">Aspergillus leporis</name>
    <dbReference type="NCBI Taxonomy" id="41062"/>
    <lineage>
        <taxon>Eukaryota</taxon>
        <taxon>Fungi</taxon>
        <taxon>Dikarya</taxon>
        <taxon>Ascomycota</taxon>
        <taxon>Pezizomycotina</taxon>
        <taxon>Eurotiomycetes</taxon>
        <taxon>Eurotiomycetidae</taxon>
        <taxon>Eurotiales</taxon>
        <taxon>Aspergillaceae</taxon>
        <taxon>Aspergillus</taxon>
        <taxon>Aspergillus subgen. Circumdati</taxon>
    </lineage>
</organism>
<feature type="compositionally biased region" description="Acidic residues" evidence="1">
    <location>
        <begin position="1164"/>
        <end position="1173"/>
    </location>
</feature>
<dbReference type="Gene3D" id="3.40.50.1010">
    <property type="entry name" value="5'-nuclease"/>
    <property type="match status" value="1"/>
</dbReference>
<keyword evidence="4" id="KW-1185">Reference proteome</keyword>
<dbReference type="PANTHER" id="PTHR12320:SF24">
    <property type="entry name" value="PROTEIN PHOSPHATASE"/>
    <property type="match status" value="1"/>
</dbReference>
<dbReference type="SMART" id="SM00332">
    <property type="entry name" value="PP2Cc"/>
    <property type="match status" value="1"/>
</dbReference>
<dbReference type="InterPro" id="IPR036457">
    <property type="entry name" value="PPM-type-like_dom_sf"/>
</dbReference>
<accession>A0A5N5X2G4</accession>
<feature type="region of interest" description="Disordered" evidence="1">
    <location>
        <begin position="1025"/>
        <end position="1055"/>
    </location>
</feature>
<evidence type="ECO:0000313" key="3">
    <source>
        <dbReference type="EMBL" id="KAB8074175.1"/>
    </source>
</evidence>
<feature type="region of interest" description="Disordered" evidence="1">
    <location>
        <begin position="877"/>
        <end position="897"/>
    </location>
</feature>
<dbReference type="InterPro" id="IPR039123">
    <property type="entry name" value="PPTC7"/>
</dbReference>
<evidence type="ECO:0000256" key="1">
    <source>
        <dbReference type="SAM" id="MobiDB-lite"/>
    </source>
</evidence>
<proteinExistence type="predicted"/>
<dbReference type="PROSITE" id="PS51746">
    <property type="entry name" value="PPM_2"/>
    <property type="match status" value="1"/>
</dbReference>
<protein>
    <recommendedName>
        <fullName evidence="2">PPM-type phosphatase domain-containing protein</fullName>
    </recommendedName>
</protein>
<dbReference type="FunFam" id="3.40.50.1010:FF:000062">
    <property type="entry name" value="rRNA processing protein, putative"/>
    <property type="match status" value="1"/>
</dbReference>
<dbReference type="GO" id="GO:0032040">
    <property type="term" value="C:small-subunit processome"/>
    <property type="evidence" value="ECO:0007669"/>
    <property type="project" value="InterPro"/>
</dbReference>
<feature type="region of interest" description="Disordered" evidence="1">
    <location>
        <begin position="1112"/>
        <end position="1210"/>
    </location>
</feature>
<dbReference type="EMBL" id="ML732214">
    <property type="protein sequence ID" value="KAB8074175.1"/>
    <property type="molecule type" value="Genomic_DNA"/>
</dbReference>
<evidence type="ECO:0000259" key="2">
    <source>
        <dbReference type="PROSITE" id="PS51746"/>
    </source>
</evidence>
<evidence type="ECO:0000313" key="4">
    <source>
        <dbReference type="Proteomes" id="UP000326565"/>
    </source>
</evidence>
<name>A0A5N5X2G4_9EURO</name>